<dbReference type="InterPro" id="IPR044751">
    <property type="entry name" value="Ion_transp-like_CBS"/>
</dbReference>
<dbReference type="Proteomes" id="UP000578697">
    <property type="component" value="Unassembled WGS sequence"/>
</dbReference>
<feature type="transmembrane region" description="Helical" evidence="10">
    <location>
        <begin position="125"/>
        <end position="147"/>
    </location>
</feature>
<dbReference type="CDD" id="cd04590">
    <property type="entry name" value="CBS_pair_CorC_HlyC_assoc"/>
    <property type="match status" value="1"/>
</dbReference>
<evidence type="ECO:0000256" key="5">
    <source>
        <dbReference type="ARBA" id="ARBA00023122"/>
    </source>
</evidence>
<keyword evidence="2 8" id="KW-0812">Transmembrane</keyword>
<dbReference type="GO" id="GO:0005886">
    <property type="term" value="C:plasma membrane"/>
    <property type="evidence" value="ECO:0007669"/>
    <property type="project" value="TreeGrafter"/>
</dbReference>
<evidence type="ECO:0000256" key="3">
    <source>
        <dbReference type="ARBA" id="ARBA00022737"/>
    </source>
</evidence>
<reference evidence="13 14" key="1">
    <citation type="submission" date="2020-08" db="EMBL/GenBank/DDBJ databases">
        <title>Genomic Encyclopedia of Type Strains, Phase IV (KMG-IV): sequencing the most valuable type-strain genomes for metagenomic binning, comparative biology and taxonomic classification.</title>
        <authorList>
            <person name="Goeker M."/>
        </authorList>
    </citation>
    <scope>NUCLEOTIDE SEQUENCE [LARGE SCALE GENOMIC DNA]</scope>
    <source>
        <strain evidence="13 14">DSM 103679</strain>
    </source>
</reference>
<sequence>MNDVLMIVCPVLAEILLLFCGAFFASTETAYTAISRITVRQMIKDNEKHAKRVQVLKNNLDRLISTVLIGTNFVTALASSLATAFTLKVAGAAYVSYGTAVISIFIIIFTEVLPKTYAAVKTKETAQMSAVPVSVIQVLIFPIVWIFSQLTKFIELTEKIFIKKKRPIITEEEFKTLLELGENEGTLETDQKRMLDRIFEFSDLTVHGIMKHRSLIKYVNIENTLEEVIKVFADSGYSRIPVYEGTPENIVGVLHYKAVLFADEFITKSKDFIKICMRPVLFVPETFSAEDLLKTFKREHNNFAVAVDEYGSMAGIVTMDDILREVFGRMTDEYGSSELSPESRVTVISSTEFLVPGDLKIDDVNEVLNLNLDSSYFDTLGGWLLERFGELPSIGAVYKKDGVLYMVEDQSARRIQSVRIKFIGNYFAVPMN</sequence>
<dbReference type="AlphaFoldDB" id="A0A840SFW8"/>
<dbReference type="InterPro" id="IPR016169">
    <property type="entry name" value="FAD-bd_PCMH_sub2"/>
</dbReference>
<comment type="subcellular location">
    <subcellularLocation>
        <location evidence="1">Membrane</location>
        <topology evidence="1">Multi-pass membrane protein</topology>
    </subcellularLocation>
</comment>
<feature type="domain" description="CNNM transmembrane" evidence="12">
    <location>
        <begin position="3"/>
        <end position="191"/>
    </location>
</feature>
<evidence type="ECO:0000259" key="12">
    <source>
        <dbReference type="PROSITE" id="PS51846"/>
    </source>
</evidence>
<dbReference type="PANTHER" id="PTHR22777:SF17">
    <property type="entry name" value="UPF0053 PROTEIN SLL0260"/>
    <property type="match status" value="1"/>
</dbReference>
<dbReference type="Gene3D" id="3.10.580.10">
    <property type="entry name" value="CBS-domain"/>
    <property type="match status" value="1"/>
</dbReference>
<feature type="domain" description="CBS" evidence="11">
    <location>
        <begin position="210"/>
        <end position="272"/>
    </location>
</feature>
<dbReference type="PROSITE" id="PS51371">
    <property type="entry name" value="CBS"/>
    <property type="match status" value="2"/>
</dbReference>
<dbReference type="InterPro" id="IPR005170">
    <property type="entry name" value="Transptr-assoc_dom"/>
</dbReference>
<dbReference type="Pfam" id="PF01595">
    <property type="entry name" value="CNNM"/>
    <property type="match status" value="1"/>
</dbReference>
<dbReference type="GO" id="GO:0050660">
    <property type="term" value="F:flavin adenine dinucleotide binding"/>
    <property type="evidence" value="ECO:0007669"/>
    <property type="project" value="InterPro"/>
</dbReference>
<comment type="caution">
    <text evidence="13">The sequence shown here is derived from an EMBL/GenBank/DDBJ whole genome shotgun (WGS) entry which is preliminary data.</text>
</comment>
<feature type="transmembrane region" description="Helical" evidence="10">
    <location>
        <begin position="94"/>
        <end position="113"/>
    </location>
</feature>
<evidence type="ECO:0000256" key="1">
    <source>
        <dbReference type="ARBA" id="ARBA00004141"/>
    </source>
</evidence>
<keyword evidence="4 8" id="KW-1133">Transmembrane helix</keyword>
<keyword evidence="3" id="KW-0677">Repeat</keyword>
<dbReference type="InterPro" id="IPR000644">
    <property type="entry name" value="CBS_dom"/>
</dbReference>
<evidence type="ECO:0000256" key="8">
    <source>
        <dbReference type="PROSITE-ProRule" id="PRU01193"/>
    </source>
</evidence>
<name>A0A840SFW8_9SPIR</name>
<evidence type="ECO:0000256" key="9">
    <source>
        <dbReference type="SAM" id="Coils"/>
    </source>
</evidence>
<evidence type="ECO:0000313" key="14">
    <source>
        <dbReference type="Proteomes" id="UP000578697"/>
    </source>
</evidence>
<protein>
    <submittedName>
        <fullName evidence="13">Putative hemolysin</fullName>
    </submittedName>
</protein>
<evidence type="ECO:0000313" key="13">
    <source>
        <dbReference type="EMBL" id="MBB5218806.1"/>
    </source>
</evidence>
<dbReference type="InterPro" id="IPR046342">
    <property type="entry name" value="CBS_dom_sf"/>
</dbReference>
<evidence type="ECO:0000256" key="4">
    <source>
        <dbReference type="ARBA" id="ARBA00022989"/>
    </source>
</evidence>
<dbReference type="InterPro" id="IPR002550">
    <property type="entry name" value="CNNM"/>
</dbReference>
<feature type="transmembrane region" description="Helical" evidence="10">
    <location>
        <begin position="15"/>
        <end position="39"/>
    </location>
</feature>
<dbReference type="PANTHER" id="PTHR22777">
    <property type="entry name" value="HEMOLYSIN-RELATED"/>
    <property type="match status" value="1"/>
</dbReference>
<dbReference type="SUPFAM" id="SSF56176">
    <property type="entry name" value="FAD-binding/transporter-associated domain-like"/>
    <property type="match status" value="1"/>
</dbReference>
<keyword evidence="5 7" id="KW-0129">CBS domain</keyword>
<dbReference type="InterPro" id="IPR036318">
    <property type="entry name" value="FAD-bd_PCMH-like_sf"/>
</dbReference>
<keyword evidence="6 8" id="KW-0472">Membrane</keyword>
<feature type="domain" description="CBS" evidence="11">
    <location>
        <begin position="276"/>
        <end position="333"/>
    </location>
</feature>
<dbReference type="Pfam" id="PF03471">
    <property type="entry name" value="CorC_HlyC"/>
    <property type="match status" value="1"/>
</dbReference>
<dbReference type="SMART" id="SM01091">
    <property type="entry name" value="CorC_HlyC"/>
    <property type="match status" value="1"/>
</dbReference>
<evidence type="ECO:0000256" key="10">
    <source>
        <dbReference type="SAM" id="Phobius"/>
    </source>
</evidence>
<dbReference type="PROSITE" id="PS51846">
    <property type="entry name" value="CNNM"/>
    <property type="match status" value="1"/>
</dbReference>
<evidence type="ECO:0000256" key="7">
    <source>
        <dbReference type="PROSITE-ProRule" id="PRU00703"/>
    </source>
</evidence>
<evidence type="ECO:0000256" key="6">
    <source>
        <dbReference type="ARBA" id="ARBA00023136"/>
    </source>
</evidence>
<dbReference type="Pfam" id="PF00571">
    <property type="entry name" value="CBS"/>
    <property type="match status" value="2"/>
</dbReference>
<dbReference type="RefSeq" id="WP_246428873.1">
    <property type="nucleotide sequence ID" value="NZ_JACHFR010000002.1"/>
</dbReference>
<proteinExistence type="predicted"/>
<evidence type="ECO:0000256" key="2">
    <source>
        <dbReference type="ARBA" id="ARBA00022692"/>
    </source>
</evidence>
<keyword evidence="9" id="KW-0175">Coiled coil</keyword>
<dbReference type="Gene3D" id="3.30.465.10">
    <property type="match status" value="1"/>
</dbReference>
<organism evidence="13 14">
    <name type="scientific">Treponema rectale</name>
    <dbReference type="NCBI Taxonomy" id="744512"/>
    <lineage>
        <taxon>Bacteria</taxon>
        <taxon>Pseudomonadati</taxon>
        <taxon>Spirochaetota</taxon>
        <taxon>Spirochaetia</taxon>
        <taxon>Spirochaetales</taxon>
        <taxon>Treponemataceae</taxon>
        <taxon>Treponema</taxon>
    </lineage>
</organism>
<dbReference type="EMBL" id="JACHFR010000002">
    <property type="protein sequence ID" value="MBB5218806.1"/>
    <property type="molecule type" value="Genomic_DNA"/>
</dbReference>
<dbReference type="FunFam" id="3.10.580.10:FF:000002">
    <property type="entry name" value="Magnesium/cobalt efflux protein CorC"/>
    <property type="match status" value="1"/>
</dbReference>
<dbReference type="SUPFAM" id="SSF54631">
    <property type="entry name" value="CBS-domain pair"/>
    <property type="match status" value="1"/>
</dbReference>
<keyword evidence="14" id="KW-1185">Reference proteome</keyword>
<feature type="coiled-coil region" evidence="9">
    <location>
        <begin position="39"/>
        <end position="66"/>
    </location>
</feature>
<gene>
    <name evidence="13" type="ORF">HNP77_001175</name>
</gene>
<feature type="transmembrane region" description="Helical" evidence="10">
    <location>
        <begin position="60"/>
        <end position="82"/>
    </location>
</feature>
<accession>A0A840SFW8</accession>
<evidence type="ECO:0000259" key="11">
    <source>
        <dbReference type="PROSITE" id="PS51371"/>
    </source>
</evidence>